<evidence type="ECO:0000256" key="1">
    <source>
        <dbReference type="SAM" id="Coils"/>
    </source>
</evidence>
<feature type="region of interest" description="Disordered" evidence="2">
    <location>
        <begin position="1"/>
        <end position="105"/>
    </location>
</feature>
<feature type="compositionally biased region" description="Basic and acidic residues" evidence="2">
    <location>
        <begin position="378"/>
        <end position="404"/>
    </location>
</feature>
<organism evidence="3 4">
    <name type="scientific">Toxoplasma gondii p89</name>
    <dbReference type="NCBI Taxonomy" id="943119"/>
    <lineage>
        <taxon>Eukaryota</taxon>
        <taxon>Sar</taxon>
        <taxon>Alveolata</taxon>
        <taxon>Apicomplexa</taxon>
        <taxon>Conoidasida</taxon>
        <taxon>Coccidia</taxon>
        <taxon>Eucoccidiorida</taxon>
        <taxon>Eimeriorina</taxon>
        <taxon>Sarcocystidae</taxon>
        <taxon>Toxoplasma</taxon>
    </lineage>
</organism>
<feature type="compositionally biased region" description="Basic and acidic residues" evidence="2">
    <location>
        <begin position="574"/>
        <end position="595"/>
    </location>
</feature>
<accession>A0A086JKV0</accession>
<sequence length="822" mass="90168">MATCGEDGERGVSPLRASRFPFAGGTSSSPREEKRCFGAEPNDSSDSPRSLPRIRRPEETADGGEDWRSAGSLNSSIPKKAAPFGRSQREPSAETTGEALGVHTRRVSWYDDPVEALASQCLSPKQRRIGATLSVLKKSPAPRLMANNFPGTLSANSSLSSPAVPSLSTSSSFQAPCSESPLYPFSSSYPSSSAYPSPSCPPSSSSYPLSSAYPPAACAHPSAFSGVSVFSGSSSRKIRREGGGRRRIGKGKQRRWVSHQLLVAALRRCMYESGEDVTDTETGLPGEELPKPSCWQRLQRNAAAYDAFRRGKEETLLGAQTGRRQRGAAGEEELLVSEREEERALARLARKVDHGRRRRQQKLRQNRQQQRQLLSLIREQKLGRDRESAGAAAERRDTGDRRGDCGGADSAGESEEHGSGLSSLEEQQALLRYLRRQEEQLIEEILRDQERAQDLALCGVRTSGALRRSRGQLRPSVQLLRGIRVSFRHVKAFLADSVHHQNFLRCFERQLLRVWPLLGWTDTPEAALQCGKEPCEEARKGGCEEGHERCKREVAAECCESNLAVRPLGEVEQNAEKTDGENEAEEGREQTREEGEEKEEATQETAKLSELGGVRVAMFRVRKGPAAADGNYLSEIGVGELTSCEEQTLHEFLKGRHSCQFLGENAELDLDENDNSACPPSPPDAPASCLDTASDDADTRKEKSSSPAPAPPRKRRDSVFVVWGLDGLQRKLLHGCVALVDDVVSCSVQVESEREQAAANAAFQRRETAKKKRRDEKAVIVLLRGSRGQRDTCLSGPPLFSPANEFLAALGVPSRRRKLSKA</sequence>
<feature type="region of interest" description="Disordered" evidence="2">
    <location>
        <begin position="670"/>
        <end position="715"/>
    </location>
</feature>
<feature type="coiled-coil region" evidence="1">
    <location>
        <begin position="424"/>
        <end position="455"/>
    </location>
</feature>
<comment type="caution">
    <text evidence="3">The sequence shown here is derived from an EMBL/GenBank/DDBJ whole genome shotgun (WGS) entry which is preliminary data.</text>
</comment>
<dbReference type="EMBL" id="AEYI02001825">
    <property type="protein sequence ID" value="KFG32768.1"/>
    <property type="molecule type" value="Genomic_DNA"/>
</dbReference>
<name>A0A086JKV0_TOXGO</name>
<dbReference type="OrthoDB" id="332797at2759"/>
<protein>
    <submittedName>
        <fullName evidence="3">Uncharacterized protein</fullName>
    </submittedName>
</protein>
<evidence type="ECO:0000256" key="2">
    <source>
        <dbReference type="SAM" id="MobiDB-lite"/>
    </source>
</evidence>
<evidence type="ECO:0000313" key="4">
    <source>
        <dbReference type="Proteomes" id="UP000028828"/>
    </source>
</evidence>
<feature type="region of interest" description="Disordered" evidence="2">
    <location>
        <begin position="351"/>
        <end position="370"/>
    </location>
</feature>
<proteinExistence type="predicted"/>
<evidence type="ECO:0000313" key="3">
    <source>
        <dbReference type="EMBL" id="KFG32768.1"/>
    </source>
</evidence>
<feature type="region of interest" description="Disordered" evidence="2">
    <location>
        <begin position="570"/>
        <end position="609"/>
    </location>
</feature>
<keyword evidence="1" id="KW-0175">Coiled coil</keyword>
<feature type="region of interest" description="Disordered" evidence="2">
    <location>
        <begin position="375"/>
        <end position="423"/>
    </location>
</feature>
<gene>
    <name evidence="3" type="ORF">TGP89_265400</name>
</gene>
<feature type="compositionally biased region" description="Basic residues" evidence="2">
    <location>
        <begin position="353"/>
        <end position="365"/>
    </location>
</feature>
<dbReference type="Proteomes" id="UP000028828">
    <property type="component" value="Unassembled WGS sequence"/>
</dbReference>
<reference evidence="3 4" key="1">
    <citation type="submission" date="2014-03" db="EMBL/GenBank/DDBJ databases">
        <authorList>
            <person name="Sibley D."/>
            <person name="Venepally P."/>
            <person name="Karamycheva S."/>
            <person name="Hadjithomas M."/>
            <person name="Khan A."/>
            <person name="Brunk B."/>
            <person name="Roos D."/>
            <person name="Caler E."/>
            <person name="Lorenzi H."/>
        </authorList>
    </citation>
    <scope>NUCLEOTIDE SEQUENCE [LARGE SCALE GENOMIC DNA]</scope>
    <source>
        <strain evidence="4">p89</strain>
    </source>
</reference>
<dbReference type="AlphaFoldDB" id="A0A086JKV0"/>
<dbReference type="VEuPathDB" id="ToxoDB:TGP89_265400"/>